<feature type="region of interest" description="Disordered" evidence="2">
    <location>
        <begin position="559"/>
        <end position="582"/>
    </location>
</feature>
<dbReference type="EMBL" id="LK023324">
    <property type="protein sequence ID" value="CDS08132.1"/>
    <property type="molecule type" value="Genomic_DNA"/>
</dbReference>
<dbReference type="OrthoDB" id="2289094at2759"/>
<feature type="region of interest" description="Disordered" evidence="2">
    <location>
        <begin position="216"/>
        <end position="235"/>
    </location>
</feature>
<feature type="compositionally biased region" description="Low complexity" evidence="2">
    <location>
        <begin position="1"/>
        <end position="12"/>
    </location>
</feature>
<feature type="coiled-coil region" evidence="1">
    <location>
        <begin position="252"/>
        <end position="290"/>
    </location>
</feature>
<gene>
    <name evidence="3" type="ORF">LRAMOSA02080</name>
</gene>
<protein>
    <submittedName>
        <fullName evidence="3">Uncharacterized protein</fullName>
    </submittedName>
</protein>
<keyword evidence="1" id="KW-0175">Coiled coil</keyword>
<evidence type="ECO:0000256" key="1">
    <source>
        <dbReference type="SAM" id="Coils"/>
    </source>
</evidence>
<proteinExistence type="predicted"/>
<organism evidence="3">
    <name type="scientific">Lichtheimia ramosa</name>
    <dbReference type="NCBI Taxonomy" id="688394"/>
    <lineage>
        <taxon>Eukaryota</taxon>
        <taxon>Fungi</taxon>
        <taxon>Fungi incertae sedis</taxon>
        <taxon>Mucoromycota</taxon>
        <taxon>Mucoromycotina</taxon>
        <taxon>Mucoromycetes</taxon>
        <taxon>Mucorales</taxon>
        <taxon>Lichtheimiaceae</taxon>
        <taxon>Lichtheimia</taxon>
    </lineage>
</organism>
<sequence length="761" mass="86843">MSNNTSRTSSTASKRRSTLAELGIQPASPTPTNKTSTQSTSGVNRRASVTGTRASKTPGTTRPRPLSMVGTSSAAAQQQRPPLSPTVQRSTSNSVTRSASTTRKTPAAINTTRAAASRATATPSPTAATAAKRRSVIGTSSTQPPTTPVPRARSSTISKQRSSTPPTASPSPSSSAVAAKEQQIKELEKMLADKEKQLESKEQLIQEMQAKMADLSESEKSFDPTTPMLSSSSMLIPCDSSVDSEKEIKLDMDKLKNQYQSEIDSVRQQLKEAHDERSKANQDTTEVRKERTSIQLMHTIVDSLPVEKELRDTAHEDLDARYKKELEQLTQQHEQKLKDEMQRLTAEHAKEIESLTWDQEQKTESLTKEHEHKVETLIEEHTTRLEQVQKEHQEKLQIVLDEKKTVEQRLENLEKTMEDSNSVSHLRRLERQLSDIQSEFDEYKRQTQQSAEATERRYREEMQQLQSGNDDTAEAWLDKHRAAQQEISRLQTVIQDMQRDHAQAIEEQREQHEIALEEWMAKSEAQENEMDNQAQQITSLLTQVEDLQSSLEAATARLEQRTSSRKASSENMLLQQSGGDHRACEEKLQARQREIEELHRRVAELQESRDTQLNRLGHEKARELQELRDEIKTTKEQLKAAQSTDDKRLLQAVEQHKKELHILHQQYQKLVDLKDHELEEYAYRVKTITAGKVKEMEELRTEHRQKIKDYETKIEDYQKRIQQFEQQADELLTKCASYQDENSQLAKLLQQLQGELHGGQA</sequence>
<reference evidence="3" key="1">
    <citation type="journal article" date="2014" name="Genome Announc.">
        <title>De novo whole-genome sequence and genome annotation of Lichtheimia ramosa.</title>
        <authorList>
            <person name="Linde J."/>
            <person name="Schwartze V."/>
            <person name="Binder U."/>
            <person name="Lass-Florl C."/>
            <person name="Voigt K."/>
            <person name="Horn F."/>
        </authorList>
    </citation>
    <scope>NUCLEOTIDE SEQUENCE</scope>
    <source>
        <strain evidence="3">JMRC FSU:6197</strain>
    </source>
</reference>
<feature type="compositionally biased region" description="Polar residues" evidence="2">
    <location>
        <begin position="69"/>
        <end position="104"/>
    </location>
</feature>
<feature type="compositionally biased region" description="Polar residues" evidence="2">
    <location>
        <begin position="565"/>
        <end position="578"/>
    </location>
</feature>
<evidence type="ECO:0000313" key="3">
    <source>
        <dbReference type="EMBL" id="CDS08132.1"/>
    </source>
</evidence>
<accession>A0A077WMZ4</accession>
<feature type="compositionally biased region" description="Polar residues" evidence="2">
    <location>
        <begin position="30"/>
        <end position="60"/>
    </location>
</feature>
<feature type="coiled-coil region" evidence="1">
    <location>
        <begin position="319"/>
        <end position="557"/>
    </location>
</feature>
<feature type="compositionally biased region" description="Polar residues" evidence="2">
    <location>
        <begin position="223"/>
        <end position="234"/>
    </location>
</feature>
<feature type="region of interest" description="Disordered" evidence="2">
    <location>
        <begin position="1"/>
        <end position="182"/>
    </location>
</feature>
<dbReference type="AlphaFoldDB" id="A0A077WMZ4"/>
<feature type="compositionally biased region" description="Low complexity" evidence="2">
    <location>
        <begin position="105"/>
        <end position="130"/>
    </location>
</feature>
<name>A0A077WMZ4_9FUNG</name>
<evidence type="ECO:0000256" key="2">
    <source>
        <dbReference type="SAM" id="MobiDB-lite"/>
    </source>
</evidence>
<feature type="compositionally biased region" description="Low complexity" evidence="2">
    <location>
        <begin position="162"/>
        <end position="179"/>
    </location>
</feature>